<dbReference type="Proteomes" id="UP001190700">
    <property type="component" value="Unassembled WGS sequence"/>
</dbReference>
<feature type="transmembrane region" description="Helical" evidence="1">
    <location>
        <begin position="83"/>
        <end position="105"/>
    </location>
</feature>
<reference evidence="2 3" key="1">
    <citation type="journal article" date="2015" name="Genome Biol. Evol.">
        <title>Comparative Genomics of a Bacterivorous Green Alga Reveals Evolutionary Causalities and Consequences of Phago-Mixotrophic Mode of Nutrition.</title>
        <authorList>
            <person name="Burns J.A."/>
            <person name="Paasch A."/>
            <person name="Narechania A."/>
            <person name="Kim E."/>
        </authorList>
    </citation>
    <scope>NUCLEOTIDE SEQUENCE [LARGE SCALE GENOMIC DNA]</scope>
    <source>
        <strain evidence="2 3">PLY_AMNH</strain>
    </source>
</reference>
<sequence length="181" mass="19422">MKSHPVVPNVARGEESDNWMEGLFWTLVDLICPTQGMSYGLIHVSTDLMDTWVLLCLSGGILCSLCLLVCCACWSCSCLLCLLVLLLALCLGQGAATLCSSWAGICRWTTWSRLPRLLMCLLLPAASSPCLLSPLDCYTIPHPRATLGQASAQNACVSTVPPQMRVSSQCPSDACVFNGPP</sequence>
<comment type="caution">
    <text evidence="2">The sequence shown here is derived from an EMBL/GenBank/DDBJ whole genome shotgun (WGS) entry which is preliminary data.</text>
</comment>
<organism evidence="2 3">
    <name type="scientific">Cymbomonas tetramitiformis</name>
    <dbReference type="NCBI Taxonomy" id="36881"/>
    <lineage>
        <taxon>Eukaryota</taxon>
        <taxon>Viridiplantae</taxon>
        <taxon>Chlorophyta</taxon>
        <taxon>Pyramimonadophyceae</taxon>
        <taxon>Pyramimonadales</taxon>
        <taxon>Pyramimonadaceae</taxon>
        <taxon>Cymbomonas</taxon>
    </lineage>
</organism>
<evidence type="ECO:0000313" key="3">
    <source>
        <dbReference type="Proteomes" id="UP001190700"/>
    </source>
</evidence>
<protein>
    <submittedName>
        <fullName evidence="2">Uncharacterized protein</fullName>
    </submittedName>
</protein>
<keyword evidence="1" id="KW-0472">Membrane</keyword>
<keyword evidence="1" id="KW-0812">Transmembrane</keyword>
<gene>
    <name evidence="2" type="ORF">CYMTET_37858</name>
</gene>
<keyword evidence="1" id="KW-1133">Transmembrane helix</keyword>
<evidence type="ECO:0000256" key="1">
    <source>
        <dbReference type="SAM" id="Phobius"/>
    </source>
</evidence>
<dbReference type="EMBL" id="LGRX02025115">
    <property type="protein sequence ID" value="KAK3252869.1"/>
    <property type="molecule type" value="Genomic_DNA"/>
</dbReference>
<proteinExistence type="predicted"/>
<feature type="transmembrane region" description="Helical" evidence="1">
    <location>
        <begin position="54"/>
        <end position="77"/>
    </location>
</feature>
<evidence type="ECO:0000313" key="2">
    <source>
        <dbReference type="EMBL" id="KAK3252869.1"/>
    </source>
</evidence>
<dbReference type="AlphaFoldDB" id="A0AAE0CEN2"/>
<name>A0AAE0CEN2_9CHLO</name>
<accession>A0AAE0CEN2</accession>
<keyword evidence="3" id="KW-1185">Reference proteome</keyword>